<dbReference type="Proteomes" id="UP000027665">
    <property type="component" value="Unassembled WGS sequence"/>
</dbReference>
<proteinExistence type="inferred from homology"/>
<comment type="similarity">
    <text evidence="1">Belongs to the UPF0122 family.</text>
</comment>
<gene>
    <name evidence="3" type="ORF">EH55_00260</name>
</gene>
<protein>
    <submittedName>
        <fullName evidence="3">Uncharacterized protein</fullName>
    </submittedName>
</protein>
<dbReference type="InterPro" id="IPR013324">
    <property type="entry name" value="RNA_pol_sigma_r3/r4-like"/>
</dbReference>
<dbReference type="PANTHER" id="PTHR40083:SF1">
    <property type="entry name" value="UPF0122 PROTEIN YLXM"/>
    <property type="match status" value="1"/>
</dbReference>
<keyword evidence="4" id="KW-1185">Reference proteome</keyword>
<dbReference type="Pfam" id="PF04297">
    <property type="entry name" value="UPF0122"/>
    <property type="match status" value="1"/>
</dbReference>
<dbReference type="InterPro" id="IPR036388">
    <property type="entry name" value="WH-like_DNA-bd_sf"/>
</dbReference>
<evidence type="ECO:0000256" key="2">
    <source>
        <dbReference type="ARBA" id="ARBA00024764"/>
    </source>
</evidence>
<comment type="function">
    <text evidence="2">Might take part in the signal recognition particle (SRP) pathway. This is inferred from the conservation of its genetic proximity to ftsY/ffh. May be a regulatory protein.</text>
</comment>
<dbReference type="STRING" id="2754.EH55_00260"/>
<evidence type="ECO:0000313" key="4">
    <source>
        <dbReference type="Proteomes" id="UP000027665"/>
    </source>
</evidence>
<comment type="caution">
    <text evidence="3">The sequence shown here is derived from an EMBL/GenBank/DDBJ whole genome shotgun (WGS) entry which is preliminary data.</text>
</comment>
<evidence type="ECO:0000256" key="1">
    <source>
        <dbReference type="ARBA" id="ARBA00008720"/>
    </source>
</evidence>
<accession>A0A073ITR7</accession>
<dbReference type="EMBL" id="JMKI01000012">
    <property type="protein sequence ID" value="KEJ92876.1"/>
    <property type="molecule type" value="Genomic_DNA"/>
</dbReference>
<name>A0A073ITR7_9BACT</name>
<dbReference type="SUPFAM" id="SSF88659">
    <property type="entry name" value="Sigma3 and sigma4 domains of RNA polymerase sigma factors"/>
    <property type="match status" value="1"/>
</dbReference>
<dbReference type="InterPro" id="IPR007394">
    <property type="entry name" value="UPF0122"/>
</dbReference>
<dbReference type="PANTHER" id="PTHR40083">
    <property type="entry name" value="UPF0122 PROTEIN CBO2450/CLC_2298"/>
    <property type="match status" value="1"/>
</dbReference>
<organism evidence="3 4">
    <name type="scientific">Synergistes jonesii</name>
    <dbReference type="NCBI Taxonomy" id="2754"/>
    <lineage>
        <taxon>Bacteria</taxon>
        <taxon>Thermotogati</taxon>
        <taxon>Synergistota</taxon>
        <taxon>Synergistia</taxon>
        <taxon>Synergistales</taxon>
        <taxon>Synergistaceae</taxon>
        <taxon>Synergistes</taxon>
    </lineage>
</organism>
<reference evidence="3 4" key="1">
    <citation type="submission" date="2014-04" db="EMBL/GenBank/DDBJ databases">
        <title>Draft Genome Sequence of Synergistes jonesii.</title>
        <authorList>
            <person name="Coil D.A."/>
            <person name="Eisen J.A."/>
            <person name="Holland-Moritz H.E."/>
        </authorList>
    </citation>
    <scope>NUCLEOTIDE SEQUENCE [LARGE SCALE GENOMIC DNA]</scope>
    <source>
        <strain evidence="3 4">78-1</strain>
    </source>
</reference>
<dbReference type="eggNOG" id="COG2739">
    <property type="taxonomic scope" value="Bacteria"/>
</dbReference>
<dbReference type="AlphaFoldDB" id="A0A073ITR7"/>
<evidence type="ECO:0000313" key="3">
    <source>
        <dbReference type="EMBL" id="KEJ92876.1"/>
    </source>
</evidence>
<sequence length="105" mass="11646">MEQRVRDGLLFDNYGSLLTKRQRAACNMVLLQDLSLAEAAEALGVSRQGVHDLISRARECMEGADKAFGVIVLTQKLEHIGELLEENKSRLPGDLYTTFKKLLGA</sequence>
<dbReference type="Gene3D" id="1.10.10.10">
    <property type="entry name" value="Winged helix-like DNA-binding domain superfamily/Winged helix DNA-binding domain"/>
    <property type="match status" value="1"/>
</dbReference>